<sequence>MHALLRLLRPPPDRRCLPLSRDCTHHPSTSSVTSSSTATTTTPSRLALSRSFFRSVSDVSKSFSTSTTPSASVASTPATETCTLPLSATSSTSTVHLTAGRKPSNASLINDMMIDPLALNENGKARHEALPRAPTPSQLDPHPQPSTRLFVPQASLAPTLVTPTLLLAPAPESSRVSDGIPSPSHPHPTVNITTNIFDAYDPFAAHYTPPAASGASNSATRKRLSPPSVPAPTANSGTASNGVATPDSDPRLLPPQLPKSGNAPGGAKPQLLSVAQPKSSGRRPRALSLGSTAHHGQPPACPAHVLGPLPPLPPFAQGLVTKGSVVLAAAGAVIQRIDNRNDAEAPNSAPAHALTFSGRDRSGSVASGGTTKSSGGNVTRRPSTGGALPSKRPVTSPRPSSSEKLCWSGDSVLPHHPHQHRQHVPAGVPLGKSRSEDMTAALGWPDVSSSSSARKRVPQLDQTWAQFLSETQSDFKMIASPSTLSSGTGASTITAGSSTSTMRVAGGNNSNSSSLVGQPPRGPPPNRPLPPAPIPIQPLNIRRRARAQTVGTTSPMVPPAATAAEGVPATVSQPVVGSGILPISPPSTAGSKLDFGSSILDVVVTPAAESADFEEIAKMMEGAGGGSPATVSSLPYLRGSDSVNVSSTAGLHAGGHSRNSSLSGSEWDGSSRTVSEMSLSLFPAPPARSTPTTEPAVASSSLLLPPPSSLSAVLELPTPPITPTNPRFVPVTPGLYSASMASRSTSTIRPSKPEMEAAVDRDSCVLPLEDQIHLHHNTPVTRPPSEVAAPSVRYSADSSRSEPDFISSATTVSSHEMDTSIEGSVFCRTSLDTDQTSEMMMHIVDSPPRSSRGSLRRKAAAAASSSSQARMLWCPPSPPQADRHSTQGKDKFNLLPNFYFDATFAGGAAHTTNMPCQPPSTPIKHRKSGVARREQLLNLLSANESAAAQLRSPGSPWAGRVEWGEAL</sequence>
<feature type="region of interest" description="Disordered" evidence="1">
    <location>
        <begin position="845"/>
        <end position="888"/>
    </location>
</feature>
<keyword evidence="3" id="KW-1185">Reference proteome</keyword>
<dbReference type="HOGENOM" id="CLU_306337_0_0_1"/>
<feature type="region of interest" description="Disordered" evidence="1">
    <location>
        <begin position="211"/>
        <end position="305"/>
    </location>
</feature>
<feature type="compositionally biased region" description="Low complexity" evidence="1">
    <location>
        <begin position="860"/>
        <end position="870"/>
    </location>
</feature>
<dbReference type="EMBL" id="KN822967">
    <property type="protein sequence ID" value="KIO30876.1"/>
    <property type="molecule type" value="Genomic_DNA"/>
</dbReference>
<evidence type="ECO:0000256" key="1">
    <source>
        <dbReference type="SAM" id="MobiDB-lite"/>
    </source>
</evidence>
<feature type="region of interest" description="Disordered" evidence="1">
    <location>
        <begin position="126"/>
        <end position="149"/>
    </location>
</feature>
<feature type="compositionally biased region" description="Pro residues" evidence="1">
    <location>
        <begin position="520"/>
        <end position="536"/>
    </location>
</feature>
<accession>A0A0C3QQQ6</accession>
<feature type="compositionally biased region" description="Low complexity" evidence="1">
    <location>
        <begin position="660"/>
        <end position="671"/>
    </location>
</feature>
<feature type="compositionally biased region" description="Polar residues" evidence="1">
    <location>
        <begin position="364"/>
        <end position="382"/>
    </location>
</feature>
<feature type="region of interest" description="Disordered" evidence="1">
    <location>
        <begin position="647"/>
        <end position="701"/>
    </location>
</feature>
<gene>
    <name evidence="2" type="ORF">M407DRAFT_221975</name>
</gene>
<organism evidence="2 3">
    <name type="scientific">Tulasnella calospora MUT 4182</name>
    <dbReference type="NCBI Taxonomy" id="1051891"/>
    <lineage>
        <taxon>Eukaryota</taxon>
        <taxon>Fungi</taxon>
        <taxon>Dikarya</taxon>
        <taxon>Basidiomycota</taxon>
        <taxon>Agaricomycotina</taxon>
        <taxon>Agaricomycetes</taxon>
        <taxon>Cantharellales</taxon>
        <taxon>Tulasnellaceae</taxon>
        <taxon>Tulasnella</taxon>
    </lineage>
</organism>
<feature type="region of interest" description="Disordered" evidence="1">
    <location>
        <begin position="171"/>
        <end position="191"/>
    </location>
</feature>
<dbReference type="AlphaFoldDB" id="A0A0C3QQQ6"/>
<feature type="region of interest" description="Disordered" evidence="1">
    <location>
        <begin position="480"/>
        <end position="536"/>
    </location>
</feature>
<feature type="compositionally biased region" description="Low complexity" evidence="1">
    <location>
        <begin position="26"/>
        <end position="43"/>
    </location>
</feature>
<reference evidence="2 3" key="1">
    <citation type="submission" date="2014-04" db="EMBL/GenBank/DDBJ databases">
        <authorList>
            <consortium name="DOE Joint Genome Institute"/>
            <person name="Kuo A."/>
            <person name="Girlanda M."/>
            <person name="Perotto S."/>
            <person name="Kohler A."/>
            <person name="Nagy L.G."/>
            <person name="Floudas D."/>
            <person name="Copeland A."/>
            <person name="Barry K.W."/>
            <person name="Cichocki N."/>
            <person name="Veneault-Fourrey C."/>
            <person name="LaButti K."/>
            <person name="Lindquist E.A."/>
            <person name="Lipzen A."/>
            <person name="Lundell T."/>
            <person name="Morin E."/>
            <person name="Murat C."/>
            <person name="Sun H."/>
            <person name="Tunlid A."/>
            <person name="Henrissat B."/>
            <person name="Grigoriev I.V."/>
            <person name="Hibbett D.S."/>
            <person name="Martin F."/>
            <person name="Nordberg H.P."/>
            <person name="Cantor M.N."/>
            <person name="Hua S.X."/>
        </authorList>
    </citation>
    <scope>NUCLEOTIDE SEQUENCE [LARGE SCALE GENOMIC DNA]</scope>
    <source>
        <strain evidence="2 3">MUT 4182</strain>
    </source>
</reference>
<feature type="region of interest" description="Disordered" evidence="1">
    <location>
        <begin position="342"/>
        <end position="433"/>
    </location>
</feature>
<dbReference type="OrthoDB" id="3259668at2759"/>
<feature type="region of interest" description="Disordered" evidence="1">
    <location>
        <begin position="20"/>
        <end position="43"/>
    </location>
</feature>
<evidence type="ECO:0000313" key="2">
    <source>
        <dbReference type="EMBL" id="KIO30876.1"/>
    </source>
</evidence>
<proteinExistence type="predicted"/>
<feature type="compositionally biased region" description="Polar residues" evidence="1">
    <location>
        <begin position="233"/>
        <end position="243"/>
    </location>
</feature>
<feature type="compositionally biased region" description="Low complexity" evidence="1">
    <location>
        <begin position="508"/>
        <end position="519"/>
    </location>
</feature>
<reference evidence="3" key="2">
    <citation type="submission" date="2015-01" db="EMBL/GenBank/DDBJ databases">
        <title>Evolutionary Origins and Diversification of the Mycorrhizal Mutualists.</title>
        <authorList>
            <consortium name="DOE Joint Genome Institute"/>
            <consortium name="Mycorrhizal Genomics Consortium"/>
            <person name="Kohler A."/>
            <person name="Kuo A."/>
            <person name="Nagy L.G."/>
            <person name="Floudas D."/>
            <person name="Copeland A."/>
            <person name="Barry K.W."/>
            <person name="Cichocki N."/>
            <person name="Veneault-Fourrey C."/>
            <person name="LaButti K."/>
            <person name="Lindquist E.A."/>
            <person name="Lipzen A."/>
            <person name="Lundell T."/>
            <person name="Morin E."/>
            <person name="Murat C."/>
            <person name="Riley R."/>
            <person name="Ohm R."/>
            <person name="Sun H."/>
            <person name="Tunlid A."/>
            <person name="Henrissat B."/>
            <person name="Grigoriev I.V."/>
            <person name="Hibbett D.S."/>
            <person name="Martin F."/>
        </authorList>
    </citation>
    <scope>NUCLEOTIDE SEQUENCE [LARGE SCALE GENOMIC DNA]</scope>
    <source>
        <strain evidence="3">MUT 4182</strain>
    </source>
</reference>
<name>A0A0C3QQQ6_9AGAM</name>
<dbReference type="Proteomes" id="UP000054248">
    <property type="component" value="Unassembled WGS sequence"/>
</dbReference>
<protein>
    <submittedName>
        <fullName evidence="2">Uncharacterized protein</fullName>
    </submittedName>
</protein>
<feature type="compositionally biased region" description="Low complexity" evidence="1">
    <location>
        <begin position="480"/>
        <end position="501"/>
    </location>
</feature>
<evidence type="ECO:0000313" key="3">
    <source>
        <dbReference type="Proteomes" id="UP000054248"/>
    </source>
</evidence>